<dbReference type="RefSeq" id="WP_253838071.1">
    <property type="nucleotide sequence ID" value="NZ_JAMTCS010000012.1"/>
</dbReference>
<keyword evidence="1" id="KW-0732">Signal</keyword>
<evidence type="ECO:0000256" key="1">
    <source>
        <dbReference type="SAM" id="SignalP"/>
    </source>
</evidence>
<protein>
    <recommendedName>
        <fullName evidence="4">Secreted protein</fullName>
    </recommendedName>
</protein>
<feature type="chain" id="PRO_5040839152" description="Secreted protein" evidence="1">
    <location>
        <begin position="29"/>
        <end position="185"/>
    </location>
</feature>
<sequence length="185" mass="20074">MRRLHRVAAAVAALGIATALAAVAPAQADDSAELTAVPASSSPRLASTGAAPNAEVYYRACKPGVGQPAQVRSCMYLYKDGPRFFGEAMVTDMEGGKNYSVLAVDLRIQAYADGKWQQLRGTWKTDADGWFDYRDRAYHTNWMTCSGAGQTLPLRAAATIRYKLADGTQRTTVTRYSPSARTWCP</sequence>
<gene>
    <name evidence="2" type="ORF">APR03_003717</name>
</gene>
<evidence type="ECO:0008006" key="4">
    <source>
        <dbReference type="Google" id="ProtNLM"/>
    </source>
</evidence>
<keyword evidence="3" id="KW-1185">Reference proteome</keyword>
<feature type="signal peptide" evidence="1">
    <location>
        <begin position="1"/>
        <end position="28"/>
    </location>
</feature>
<evidence type="ECO:0000313" key="3">
    <source>
        <dbReference type="Proteomes" id="UP001139493"/>
    </source>
</evidence>
<proteinExistence type="predicted"/>
<name>A0A9X2GC16_9MICO</name>
<dbReference type="Proteomes" id="UP001139493">
    <property type="component" value="Unassembled WGS sequence"/>
</dbReference>
<accession>A0A9X2GC16</accession>
<dbReference type="AlphaFoldDB" id="A0A9X2GC16"/>
<organism evidence="2 3">
    <name type="scientific">Promicromonospora thailandica</name>
    <dbReference type="NCBI Taxonomy" id="765201"/>
    <lineage>
        <taxon>Bacteria</taxon>
        <taxon>Bacillati</taxon>
        <taxon>Actinomycetota</taxon>
        <taxon>Actinomycetes</taxon>
        <taxon>Micrococcales</taxon>
        <taxon>Promicromonosporaceae</taxon>
        <taxon>Promicromonospora</taxon>
    </lineage>
</organism>
<evidence type="ECO:0000313" key="2">
    <source>
        <dbReference type="EMBL" id="MCP2266351.1"/>
    </source>
</evidence>
<reference evidence="2" key="1">
    <citation type="submission" date="2022-06" db="EMBL/GenBank/DDBJ databases">
        <title>Genomic Encyclopedia of Archaeal and Bacterial Type Strains, Phase II (KMG-II): from individual species to whole genera.</title>
        <authorList>
            <person name="Goeker M."/>
        </authorList>
    </citation>
    <scope>NUCLEOTIDE SEQUENCE</scope>
    <source>
        <strain evidence="2">DSM 26652</strain>
    </source>
</reference>
<comment type="caution">
    <text evidence="2">The sequence shown here is derived from an EMBL/GenBank/DDBJ whole genome shotgun (WGS) entry which is preliminary data.</text>
</comment>
<dbReference type="EMBL" id="JAMTCS010000012">
    <property type="protein sequence ID" value="MCP2266351.1"/>
    <property type="molecule type" value="Genomic_DNA"/>
</dbReference>